<dbReference type="InterPro" id="IPR050858">
    <property type="entry name" value="Mal-CoA-ACP_Trans/PKS_FabD"/>
</dbReference>
<dbReference type="GO" id="GO:0004314">
    <property type="term" value="F:[acyl-carrier-protein] S-malonyltransferase activity"/>
    <property type="evidence" value="ECO:0007669"/>
    <property type="project" value="UniProtKB-EC"/>
</dbReference>
<dbReference type="Gene3D" id="3.40.366.10">
    <property type="entry name" value="Malonyl-Coenzyme A Acyl Carrier Protein, domain 2"/>
    <property type="match status" value="1"/>
</dbReference>
<evidence type="ECO:0000256" key="3">
    <source>
        <dbReference type="ARBA" id="ARBA00022679"/>
    </source>
</evidence>
<organism evidence="7">
    <name type="scientific">marine sediment metagenome</name>
    <dbReference type="NCBI Taxonomy" id="412755"/>
    <lineage>
        <taxon>unclassified sequences</taxon>
        <taxon>metagenomes</taxon>
        <taxon>ecological metagenomes</taxon>
    </lineage>
</organism>
<comment type="caution">
    <text evidence="7">The sequence shown here is derived from an EMBL/GenBank/DDBJ whole genome shotgun (WGS) entry which is preliminary data.</text>
</comment>
<keyword evidence="3" id="KW-0808">Transferase</keyword>
<dbReference type="EMBL" id="BARU01003084">
    <property type="protein sequence ID" value="GAH20360.1"/>
    <property type="molecule type" value="Genomic_DNA"/>
</dbReference>
<sequence length="307" mass="34168">MRKIAFLFPGQGSQHVGMGREFIDGYEEARKIFQQASNVLDFDLEKLCNHGPEEELKKTTNAQPALLTVNWIFTRILRDAGIEPTVVAGHSLGEYSAVLCAEVVDYFAALRLVRRRAQFMEEASAAIDGVMAAVIGLPRDAVLSICRRIKGVEAVNFNSPSQVVIAGKKKAVEIASKRLEQEGAKKVIPLPVSGPFHTSFMRRAALKFSQELDKISFRDPSCKVLTNAFARYALSGEEIKSALQMQMDHPILWEDSMRKLLTEGIDLFIEVGPGEVLKGLLRRIDRRASVLGMENSEDLERIEDYGS</sequence>
<dbReference type="Gene3D" id="3.30.70.250">
    <property type="entry name" value="Malonyl-CoA ACP transacylase, ACP-binding"/>
    <property type="match status" value="1"/>
</dbReference>
<dbReference type="GO" id="GO:0005829">
    <property type="term" value="C:cytosol"/>
    <property type="evidence" value="ECO:0007669"/>
    <property type="project" value="TreeGrafter"/>
</dbReference>
<dbReference type="AlphaFoldDB" id="X1EJ18"/>
<accession>X1EJ18</accession>
<dbReference type="InterPro" id="IPR001227">
    <property type="entry name" value="Ac_transferase_dom_sf"/>
</dbReference>
<dbReference type="NCBIfam" id="TIGR00128">
    <property type="entry name" value="fabD"/>
    <property type="match status" value="1"/>
</dbReference>
<comment type="similarity">
    <text evidence="1">Belongs to the FabD family.</text>
</comment>
<name>X1EJ18_9ZZZZ</name>
<dbReference type="SUPFAM" id="SSF52151">
    <property type="entry name" value="FabD/lysophospholipase-like"/>
    <property type="match status" value="1"/>
</dbReference>
<dbReference type="GO" id="GO:0006633">
    <property type="term" value="P:fatty acid biosynthetic process"/>
    <property type="evidence" value="ECO:0007669"/>
    <property type="project" value="TreeGrafter"/>
</dbReference>
<dbReference type="PANTHER" id="PTHR42681">
    <property type="entry name" value="MALONYL-COA-ACYL CARRIER PROTEIN TRANSACYLASE, MITOCHONDRIAL"/>
    <property type="match status" value="1"/>
</dbReference>
<dbReference type="InterPro" id="IPR016036">
    <property type="entry name" value="Malonyl_transacylase_ACP-bd"/>
</dbReference>
<dbReference type="InterPro" id="IPR016035">
    <property type="entry name" value="Acyl_Trfase/lysoPLipase"/>
</dbReference>
<evidence type="ECO:0000256" key="1">
    <source>
        <dbReference type="ARBA" id="ARBA00008217"/>
    </source>
</evidence>
<evidence type="ECO:0000256" key="5">
    <source>
        <dbReference type="ARBA" id="ARBA00048462"/>
    </source>
</evidence>
<evidence type="ECO:0000259" key="6">
    <source>
        <dbReference type="SMART" id="SM00827"/>
    </source>
</evidence>
<comment type="catalytic activity">
    <reaction evidence="5">
        <text>holo-[ACP] + malonyl-CoA = malonyl-[ACP] + CoA</text>
        <dbReference type="Rhea" id="RHEA:41792"/>
        <dbReference type="Rhea" id="RHEA-COMP:9623"/>
        <dbReference type="Rhea" id="RHEA-COMP:9685"/>
        <dbReference type="ChEBI" id="CHEBI:57287"/>
        <dbReference type="ChEBI" id="CHEBI:57384"/>
        <dbReference type="ChEBI" id="CHEBI:64479"/>
        <dbReference type="ChEBI" id="CHEBI:78449"/>
        <dbReference type="EC" id="2.3.1.39"/>
    </reaction>
</comment>
<reference evidence="7" key="1">
    <citation type="journal article" date="2014" name="Front. Microbiol.">
        <title>High frequency of phylogenetically diverse reductive dehalogenase-homologous genes in deep subseafloor sedimentary metagenomes.</title>
        <authorList>
            <person name="Kawai M."/>
            <person name="Futagami T."/>
            <person name="Toyoda A."/>
            <person name="Takaki Y."/>
            <person name="Nishi S."/>
            <person name="Hori S."/>
            <person name="Arai W."/>
            <person name="Tsubouchi T."/>
            <person name="Morono Y."/>
            <person name="Uchiyama I."/>
            <person name="Ito T."/>
            <person name="Fujiyama A."/>
            <person name="Inagaki F."/>
            <person name="Takami H."/>
        </authorList>
    </citation>
    <scope>NUCLEOTIDE SEQUENCE</scope>
    <source>
        <strain evidence="7">Expedition CK06-06</strain>
    </source>
</reference>
<dbReference type="SUPFAM" id="SSF55048">
    <property type="entry name" value="Probable ACP-binding domain of malonyl-CoA ACP transacylase"/>
    <property type="match status" value="1"/>
</dbReference>
<evidence type="ECO:0000313" key="7">
    <source>
        <dbReference type="EMBL" id="GAH20360.1"/>
    </source>
</evidence>
<proteinExistence type="inferred from homology"/>
<dbReference type="EC" id="2.3.1.39" evidence="2"/>
<feature type="domain" description="Malonyl-CoA:ACP transacylase (MAT)" evidence="6">
    <location>
        <begin position="7"/>
        <end position="298"/>
    </location>
</feature>
<evidence type="ECO:0000256" key="2">
    <source>
        <dbReference type="ARBA" id="ARBA00013258"/>
    </source>
</evidence>
<dbReference type="FunFam" id="3.30.70.250:FF:000001">
    <property type="entry name" value="Malonyl CoA-acyl carrier protein transacylase"/>
    <property type="match status" value="1"/>
</dbReference>
<dbReference type="Pfam" id="PF00698">
    <property type="entry name" value="Acyl_transf_1"/>
    <property type="match status" value="1"/>
</dbReference>
<dbReference type="SMART" id="SM00827">
    <property type="entry name" value="PKS_AT"/>
    <property type="match status" value="1"/>
</dbReference>
<keyword evidence="4" id="KW-0012">Acyltransferase</keyword>
<evidence type="ECO:0000256" key="4">
    <source>
        <dbReference type="ARBA" id="ARBA00023315"/>
    </source>
</evidence>
<protein>
    <recommendedName>
        <fullName evidence="2">[acyl-carrier-protein] S-malonyltransferase</fullName>
        <ecNumber evidence="2">2.3.1.39</ecNumber>
    </recommendedName>
</protein>
<dbReference type="InterPro" id="IPR024925">
    <property type="entry name" value="Malonyl_CoA-ACP_transAc"/>
</dbReference>
<dbReference type="InterPro" id="IPR004410">
    <property type="entry name" value="Malonyl_CoA-ACP_transAc_FabD"/>
</dbReference>
<dbReference type="InterPro" id="IPR014043">
    <property type="entry name" value="Acyl_transferase_dom"/>
</dbReference>
<dbReference type="PANTHER" id="PTHR42681:SF1">
    <property type="entry name" value="MALONYL-COA-ACYL CARRIER PROTEIN TRANSACYLASE, MITOCHONDRIAL"/>
    <property type="match status" value="1"/>
</dbReference>
<dbReference type="PIRSF" id="PIRSF000446">
    <property type="entry name" value="Mct"/>
    <property type="match status" value="1"/>
</dbReference>
<gene>
    <name evidence="7" type="ORF">S03H2_06873</name>
</gene>